<dbReference type="Pfam" id="PF13585">
    <property type="entry name" value="CHU_C"/>
    <property type="match status" value="1"/>
</dbReference>
<name>A0A5B7TVI1_9FLAO</name>
<feature type="signal peptide" evidence="1">
    <location>
        <begin position="1"/>
        <end position="21"/>
    </location>
</feature>
<gene>
    <name evidence="3" type="ORF">FF125_13010</name>
</gene>
<accession>A0A5B7TVI1</accession>
<dbReference type="OrthoDB" id="9765926at2"/>
<dbReference type="RefSeq" id="WP_138950170.1">
    <property type="nucleotide sequence ID" value="NZ_CP040749.1"/>
</dbReference>
<protein>
    <submittedName>
        <fullName evidence="3">T9SS type B sorting domain-containing protein</fullName>
    </submittedName>
</protein>
<dbReference type="NCBIfam" id="TIGR04131">
    <property type="entry name" value="Bac_Flav_CTERM"/>
    <property type="match status" value="1"/>
</dbReference>
<dbReference type="AlphaFoldDB" id="A0A5B7TVI1"/>
<dbReference type="Pfam" id="PF19081">
    <property type="entry name" value="Ig_7"/>
    <property type="match status" value="1"/>
</dbReference>
<dbReference type="InterPro" id="IPR026341">
    <property type="entry name" value="T9SS_type_B"/>
</dbReference>
<dbReference type="Gene3D" id="2.60.40.4070">
    <property type="match status" value="1"/>
</dbReference>
<feature type="chain" id="PRO_5022751070" evidence="1">
    <location>
        <begin position="22"/>
        <end position="681"/>
    </location>
</feature>
<feature type="domain" description="Ig-like" evidence="2">
    <location>
        <begin position="153"/>
        <end position="229"/>
    </location>
</feature>
<keyword evidence="4" id="KW-1185">Reference proteome</keyword>
<dbReference type="Proteomes" id="UP000306229">
    <property type="component" value="Chromosome"/>
</dbReference>
<keyword evidence="1" id="KW-0732">Signal</keyword>
<evidence type="ECO:0000313" key="4">
    <source>
        <dbReference type="Proteomes" id="UP000306229"/>
    </source>
</evidence>
<reference evidence="3 4" key="1">
    <citation type="submission" date="2019-05" db="EMBL/GenBank/DDBJ databases">
        <title>Algicella ahnfeltiae gen. nov., sp. nov., a novel marine bacterium of the family Flavobacteriaceae isolated from a red alga.</title>
        <authorList>
            <person name="Nedashkovskaya O.I."/>
            <person name="Kukhlevskiy A.D."/>
            <person name="Kim S.-G."/>
            <person name="Zhukova N.V."/>
            <person name="Mikhailov V.V."/>
        </authorList>
    </citation>
    <scope>NUCLEOTIDE SEQUENCE [LARGE SCALE GENOMIC DNA]</scope>
    <source>
        <strain evidence="3 4">10Alg115</strain>
    </source>
</reference>
<dbReference type="InterPro" id="IPR044023">
    <property type="entry name" value="Ig_7"/>
</dbReference>
<evidence type="ECO:0000256" key="1">
    <source>
        <dbReference type="SAM" id="SignalP"/>
    </source>
</evidence>
<evidence type="ECO:0000313" key="3">
    <source>
        <dbReference type="EMBL" id="QCX39311.1"/>
    </source>
</evidence>
<dbReference type="EMBL" id="CP040749">
    <property type="protein sequence ID" value="QCX39311.1"/>
    <property type="molecule type" value="Genomic_DNA"/>
</dbReference>
<organism evidence="3 4">
    <name type="scientific">Aureibaculum algae</name>
    <dbReference type="NCBI Taxonomy" id="2584122"/>
    <lineage>
        <taxon>Bacteria</taxon>
        <taxon>Pseudomonadati</taxon>
        <taxon>Bacteroidota</taxon>
        <taxon>Flavobacteriia</taxon>
        <taxon>Flavobacteriales</taxon>
        <taxon>Flavobacteriaceae</taxon>
        <taxon>Aureibaculum</taxon>
    </lineage>
</organism>
<sequence>MFKKSNYYFLFLFLISFFGVAQNAQMNNAALNRQAYCPLSEIKIAPAYSIENKKSVINTVSIKVTSGYQKAHDMLKLTNALLHLTISTNWNVAEGKLILTSSKDKPLSTAEWTSAVKDVAYINNSASVSGERTFSVFINNNSKNTVNTHIFVPTISEVIANERCGSGSLKLSAKATGDVYWYDSPSLGIPIFKGENFITPMLTTTTTYYVVAGTEGCLDGKRIPITATVFNLPTAQKKTALINCDEDGKPDGLTFFNLKEATEYMTLGYVDDVDISYYISEADAITQRNAIINPDNFSNDKAITVYARIENKAHCYFIADLVLNVSTTAFPEGYQRELVGCDGDMVNDGITAFDLTMAGTDFMAQFPKEQNLEVSFFRSYNDALLENNKILNETNYFNKTPFKETLYVRVENKDNGACYGIGAHLVLTVMPTPEFKVKPTAILCWEEGSTKLETFEADDNYRYEWTKDGVFIGNTRSLEVKYGGEYKVVGISTYGCRSIPRTITVREVNTAVPYMEDISIKDGSSDNNTIILKDKNLGLGDYEYALDSLKGPYQPKPLFKNVTSGVHTIFIREKHNCGTSSIKFFVFEYPQSFTPNNDGINDFWNITEGLDDIAPYSVTMLSIFNSSGQLVTTINPFDTGWDGTDNKDKAMPEGAYSFTLNLIDKEGKKLERKGNFHLKRE</sequence>
<proteinExistence type="predicted"/>
<evidence type="ECO:0000259" key="2">
    <source>
        <dbReference type="Pfam" id="PF19081"/>
    </source>
</evidence>
<dbReference type="KEGG" id="fbe:FF125_13010"/>